<dbReference type="InterPro" id="IPR013656">
    <property type="entry name" value="PAS_4"/>
</dbReference>
<feature type="domain" description="EAL" evidence="4">
    <location>
        <begin position="465"/>
        <end position="720"/>
    </location>
</feature>
<dbReference type="PANTHER" id="PTHR44757:SF2">
    <property type="entry name" value="BIOFILM ARCHITECTURE MAINTENANCE PROTEIN MBAA"/>
    <property type="match status" value="1"/>
</dbReference>
<feature type="domain" description="GGDEF" evidence="5">
    <location>
        <begin position="327"/>
        <end position="462"/>
    </location>
</feature>
<dbReference type="PROSITE" id="PS50112">
    <property type="entry name" value="PAS"/>
    <property type="match status" value="2"/>
</dbReference>
<dbReference type="InterPro" id="IPR001610">
    <property type="entry name" value="PAC"/>
</dbReference>
<dbReference type="Gene3D" id="3.30.450.20">
    <property type="entry name" value="PAS domain"/>
    <property type="match status" value="2"/>
</dbReference>
<evidence type="ECO:0000259" key="5">
    <source>
        <dbReference type="PROSITE" id="PS50887"/>
    </source>
</evidence>
<feature type="domain" description="PAC" evidence="3">
    <location>
        <begin position="94"/>
        <end position="146"/>
    </location>
</feature>
<feature type="domain" description="PAS" evidence="2">
    <location>
        <begin position="168"/>
        <end position="227"/>
    </location>
</feature>
<dbReference type="InterPro" id="IPR000160">
    <property type="entry name" value="GGDEF_dom"/>
</dbReference>
<dbReference type="InterPro" id="IPR001633">
    <property type="entry name" value="EAL_dom"/>
</dbReference>
<dbReference type="InterPro" id="IPR013767">
    <property type="entry name" value="PAS_fold"/>
</dbReference>
<dbReference type="Gene3D" id="3.30.70.270">
    <property type="match status" value="1"/>
</dbReference>
<dbReference type="InterPro" id="IPR052155">
    <property type="entry name" value="Biofilm_reg_signaling"/>
</dbReference>
<dbReference type="SUPFAM" id="SSF55073">
    <property type="entry name" value="Nucleotide cyclase"/>
    <property type="match status" value="1"/>
</dbReference>
<dbReference type="NCBIfam" id="TIGR00229">
    <property type="entry name" value="sensory_box"/>
    <property type="match status" value="2"/>
</dbReference>
<dbReference type="InterPro" id="IPR000700">
    <property type="entry name" value="PAS-assoc_C"/>
</dbReference>
<dbReference type="InterPro" id="IPR043128">
    <property type="entry name" value="Rev_trsase/Diguanyl_cyclase"/>
</dbReference>
<dbReference type="NCBIfam" id="TIGR00254">
    <property type="entry name" value="GGDEF"/>
    <property type="match status" value="1"/>
</dbReference>
<dbReference type="SMART" id="SM00052">
    <property type="entry name" value="EAL"/>
    <property type="match status" value="1"/>
</dbReference>
<dbReference type="InterPro" id="IPR035919">
    <property type="entry name" value="EAL_sf"/>
</dbReference>
<dbReference type="CDD" id="cd01948">
    <property type="entry name" value="EAL"/>
    <property type="match status" value="1"/>
</dbReference>
<organism evidence="6">
    <name type="scientific">uncultured Solirubrobacteraceae bacterium</name>
    <dbReference type="NCBI Taxonomy" id="1162706"/>
    <lineage>
        <taxon>Bacteria</taxon>
        <taxon>Bacillati</taxon>
        <taxon>Actinomycetota</taxon>
        <taxon>Thermoleophilia</taxon>
        <taxon>Solirubrobacterales</taxon>
        <taxon>Solirubrobacteraceae</taxon>
        <taxon>environmental samples</taxon>
    </lineage>
</organism>
<dbReference type="SMART" id="SM00086">
    <property type="entry name" value="PAC"/>
    <property type="match status" value="2"/>
</dbReference>
<dbReference type="CDD" id="cd01949">
    <property type="entry name" value="GGDEF"/>
    <property type="match status" value="1"/>
</dbReference>
<dbReference type="FunFam" id="3.30.70.270:FF:000001">
    <property type="entry name" value="Diguanylate cyclase domain protein"/>
    <property type="match status" value="1"/>
</dbReference>
<dbReference type="Pfam" id="PF00989">
    <property type="entry name" value="PAS"/>
    <property type="match status" value="1"/>
</dbReference>
<protein>
    <submittedName>
        <fullName evidence="6">Diguanylate cyclase/phosphodiesterase (GGDEF &amp; EAL domains) with PAS/PAC sensor(S)</fullName>
    </submittedName>
</protein>
<feature type="coiled-coil region" evidence="1">
    <location>
        <begin position="151"/>
        <end position="178"/>
    </location>
</feature>
<dbReference type="SMART" id="SM00267">
    <property type="entry name" value="GGDEF"/>
    <property type="match status" value="1"/>
</dbReference>
<dbReference type="Gene3D" id="3.20.20.450">
    <property type="entry name" value="EAL domain"/>
    <property type="match status" value="1"/>
</dbReference>
<dbReference type="InterPro" id="IPR029787">
    <property type="entry name" value="Nucleotide_cyclase"/>
</dbReference>
<evidence type="ECO:0000259" key="3">
    <source>
        <dbReference type="PROSITE" id="PS50113"/>
    </source>
</evidence>
<evidence type="ECO:0000259" key="2">
    <source>
        <dbReference type="PROSITE" id="PS50112"/>
    </source>
</evidence>
<reference evidence="6" key="1">
    <citation type="submission" date="2020-02" db="EMBL/GenBank/DDBJ databases">
        <authorList>
            <person name="Meier V. D."/>
        </authorList>
    </citation>
    <scope>NUCLEOTIDE SEQUENCE</scope>
    <source>
        <strain evidence="6">AVDCRST_MAG69</strain>
    </source>
</reference>
<dbReference type="Pfam" id="PF00990">
    <property type="entry name" value="GGDEF"/>
    <property type="match status" value="1"/>
</dbReference>
<dbReference type="SUPFAM" id="SSF141868">
    <property type="entry name" value="EAL domain-like"/>
    <property type="match status" value="1"/>
</dbReference>
<dbReference type="PROSITE" id="PS50883">
    <property type="entry name" value="EAL"/>
    <property type="match status" value="1"/>
</dbReference>
<keyword evidence="1" id="KW-0175">Coiled coil</keyword>
<dbReference type="InterPro" id="IPR035965">
    <property type="entry name" value="PAS-like_dom_sf"/>
</dbReference>
<evidence type="ECO:0000259" key="4">
    <source>
        <dbReference type="PROSITE" id="PS50883"/>
    </source>
</evidence>
<dbReference type="SMART" id="SM00091">
    <property type="entry name" value="PAS"/>
    <property type="match status" value="2"/>
</dbReference>
<dbReference type="EMBL" id="CADCVP010000200">
    <property type="protein sequence ID" value="CAA9500656.1"/>
    <property type="molecule type" value="Genomic_DNA"/>
</dbReference>
<dbReference type="GO" id="GO:0006355">
    <property type="term" value="P:regulation of DNA-templated transcription"/>
    <property type="evidence" value="ECO:0007669"/>
    <property type="project" value="InterPro"/>
</dbReference>
<dbReference type="SUPFAM" id="SSF55785">
    <property type="entry name" value="PYP-like sensor domain (PAS domain)"/>
    <property type="match status" value="2"/>
</dbReference>
<name>A0A6J4SJE7_9ACTN</name>
<gene>
    <name evidence="6" type="ORF">AVDCRST_MAG69-1868</name>
</gene>
<dbReference type="CDD" id="cd00130">
    <property type="entry name" value="PAS"/>
    <property type="match status" value="2"/>
</dbReference>
<dbReference type="PANTHER" id="PTHR44757">
    <property type="entry name" value="DIGUANYLATE CYCLASE DGCP"/>
    <property type="match status" value="1"/>
</dbReference>
<dbReference type="InterPro" id="IPR000014">
    <property type="entry name" value="PAS"/>
</dbReference>
<dbReference type="PROSITE" id="PS50887">
    <property type="entry name" value="GGDEF"/>
    <property type="match status" value="1"/>
</dbReference>
<dbReference type="PROSITE" id="PS50113">
    <property type="entry name" value="PAC"/>
    <property type="match status" value="2"/>
</dbReference>
<accession>A0A6J4SJE7</accession>
<dbReference type="Pfam" id="PF08448">
    <property type="entry name" value="PAS_4"/>
    <property type="match status" value="1"/>
</dbReference>
<feature type="domain" description="PAS" evidence="2">
    <location>
        <begin position="21"/>
        <end position="91"/>
    </location>
</feature>
<dbReference type="Pfam" id="PF00563">
    <property type="entry name" value="EAL"/>
    <property type="match status" value="1"/>
</dbReference>
<feature type="domain" description="PAC" evidence="3">
    <location>
        <begin position="243"/>
        <end position="295"/>
    </location>
</feature>
<evidence type="ECO:0000256" key="1">
    <source>
        <dbReference type="SAM" id="Coils"/>
    </source>
</evidence>
<evidence type="ECO:0000313" key="6">
    <source>
        <dbReference type="EMBL" id="CAA9500656.1"/>
    </source>
</evidence>
<proteinExistence type="predicted"/>
<dbReference type="AlphaFoldDB" id="A0A6J4SJE7"/>
<sequence>MNQPVPIASGARVASASSDHVRAQLAAIVEHAEDAIIALDGQGRIVSWNRAAEALYGFSAYEVIGRRPTMIVPAELDCERDEMVREVMAGRPVARYETERVRKDGSRVEVAITLSPIRDADGVVVGASAIVRDITEQRREERRRDAALDGEQRARIAAERAQRRLAEAQERFRIAFQHAPNGIALLSTAPGSEGSFLEVNPALGEQLCFDGEELLGRSLLDFLHADDEGEDLRALLDGSNDSTDAERRFQRGDGRAVWLQIRASVVRDRQGRPLYTVAHLQDVTDARRHEAELQHLADHDALTGLVNRRSFESRLNQALVEARESGRPAAVLVVDLDNFKSVNDTYGHAVGDELLRRVAAAMRSRVRDSDIVARLGGDEFGVLLTGVTPQHARMVAAELIAAVNGEAGAPAGDGQVRVTASIGISPVHPSARVTAEEMLVEADIAMYEAKSTGRNRLAVAASERRGDRRRGRNGAIAGTSEDGLELWEQPMLNLATGECDRSEMLVRMRDRDGQPVSAGRFLPLAKRAGQAQAIDSWVVTRAVEALEQRQAAGLHGGIEINLAAVSVLDEGLIGLIRSTIADADVDPRSITFEVTETAAIGDLDRARRHMRRLAELGCRFALDDFGAGIGSLHHLKHLPFDVVKIDGDFVTALASARFDQLAVRAVVGIARGSGKLTVAERVGDDETVALLREFGVDYAQGFHIARPRPVMAPAELRLAA</sequence>